<dbReference type="GeneID" id="22110952"/>
<name>D3JZ72_9CAUD</name>
<sequence>MNPDDHYTFAVMYEGLPDPEGEWVQYISVCADLAEAQIVYDTIGPFLEDNPLVRNFMLAYTPKADWQPYTG</sequence>
<proteinExistence type="predicted"/>
<evidence type="ECO:0000313" key="2">
    <source>
        <dbReference type="Proteomes" id="UP000001547"/>
    </source>
</evidence>
<keyword evidence="2" id="KW-1185">Reference proteome</keyword>
<dbReference type="Proteomes" id="UP000001547">
    <property type="component" value="Segment"/>
</dbReference>
<protein>
    <submittedName>
        <fullName evidence="1">Uncharacterized protein</fullName>
    </submittedName>
</protein>
<organism evidence="1 2">
    <name type="scientific">Mycobacterium phage RedRock</name>
    <dbReference type="NCBI Taxonomy" id="711470"/>
    <lineage>
        <taxon>Viruses</taxon>
        <taxon>Duplodnaviria</taxon>
        <taxon>Heunggongvirae</taxon>
        <taxon>Uroviricota</taxon>
        <taxon>Caudoviricetes</taxon>
        <taxon>Fromanvirus</taxon>
        <taxon>Fromanvirus redrock</taxon>
    </lineage>
</organism>
<dbReference type="EMBL" id="GU339467">
    <property type="protein sequence ID" value="ADB93703.1"/>
    <property type="molecule type" value="Genomic_DNA"/>
</dbReference>
<dbReference type="OrthoDB" id="20724at10239"/>
<gene>
    <name evidence="1" type="primary">9</name>
    <name evidence="1" type="ORF">REDROCK_9</name>
</gene>
<evidence type="ECO:0000313" key="1">
    <source>
        <dbReference type="EMBL" id="ADB93703.1"/>
    </source>
</evidence>
<dbReference type="RefSeq" id="YP_009101263.1">
    <property type="nucleotide sequence ID" value="NC_025444.1"/>
</dbReference>
<dbReference type="KEGG" id="vg:22110952"/>
<accession>D3JZ72</accession>
<reference evidence="2" key="1">
    <citation type="submission" date="2009-12" db="EMBL/GenBank/DDBJ databases">
        <authorList>
            <person name="Jacobs-Sera D."/>
            <person name="Zellars M."/>
            <person name="Wells M.E."/>
            <person name="Webb J.L."/>
            <person name="Ware V.C."/>
            <person name="Vazquez E."/>
            <person name="TamarapuParthasarathy P."/>
            <person name="Smith I.A."/>
            <person name="Simon S.E."/>
            <person name="Shaffer C.D."/>
            <person name="Rubin M.R."/>
            <person name="Rosenzweig R.F."/>
            <person name="Rinehart C.A."/>
            <person name="Qin H."/>
            <person name="Pillay I."/>
            <person name="Payne D.E.II."/>
            <person name="Padolina J.M."/>
            <person name="Novick P.A."/>
            <person name="Miller E.S."/>
            <person name="Mayer E.S."/>
            <person name="Marzillier J.Y."/>
            <person name="Mageeney C.M."/>
            <person name="MacGibeny M.A."/>
            <person name="Li W."/>
            <person name="Lee J.Y."/>
            <person name="Kinnersley M.A."/>
            <person name="King-Smith C."/>
            <person name="King R.A."/>
            <person name="Kenna M.A."/>
            <person name="Kearse M.G."/>
            <person name="Johnson B.K."/>
            <person name="Johnson A.A."/>
            <person name="Johnson C.M."/>
            <person name="Hughes L.E."/>
            <person name="Harrison M."/>
            <person name="Guild N.A."/>
            <person name="Gilbert J.L."/>
            <person name="Fillman C.L."/>
            <person name="Felton C.M."/>
            <person name="Dunbar D.A."/>
            <person name="Dennehy J.J."/>
            <person name="DeJong R.J."/>
            <person name="Carson S."/>
            <person name="Burnett S.H."/>
            <person name="Breakwell D.P."/>
            <person name="Berrios J.E."/>
            <person name="Benjamin R.C."/>
            <person name="Anderson J.J."/>
            <person name="Bradley K.W."/>
            <person name="Khaja R."/>
            <person name="Lee E."/>
            <person name="Barker L.P."/>
            <person name="Lewis M.F."/>
            <person name="Jordan T.C."/>
            <person name="Cresawn S.G."/>
            <person name="Grace M.A."/>
            <person name="Pope W.H."/>
            <person name="Ko C."/>
            <person name="Russell D.A."/>
            <person name="Peebles C.L."/>
            <person name="Lawrence J.L."/>
            <person name="Hendrix R.W."/>
            <person name="Hatfull G.F."/>
        </authorList>
    </citation>
    <scope>NUCLEOTIDE SEQUENCE [LARGE SCALE GENOMIC DNA]</scope>
</reference>